<dbReference type="SUPFAM" id="SSF51445">
    <property type="entry name" value="(Trans)glycosidases"/>
    <property type="match status" value="1"/>
</dbReference>
<dbReference type="InterPro" id="IPR036962">
    <property type="entry name" value="Glyco_hydro_3_N_sf"/>
</dbReference>
<dbReference type="Gene3D" id="3.40.50.1700">
    <property type="entry name" value="Glycoside hydrolase family 3 C-terminal domain"/>
    <property type="match status" value="2"/>
</dbReference>
<keyword evidence="2 4" id="KW-0732">Signal</keyword>
<dbReference type="InterPro" id="IPR013783">
    <property type="entry name" value="Ig-like_fold"/>
</dbReference>
<dbReference type="InterPro" id="IPR002772">
    <property type="entry name" value="Glyco_hydro_3_C"/>
</dbReference>
<dbReference type="Gene3D" id="3.40.50.1110">
    <property type="entry name" value="SGNH hydrolase"/>
    <property type="match status" value="1"/>
</dbReference>
<dbReference type="InterPro" id="IPR011658">
    <property type="entry name" value="PA14_dom"/>
</dbReference>
<dbReference type="PANTHER" id="PTHR42721">
    <property type="entry name" value="SUGAR HYDROLASE-RELATED"/>
    <property type="match status" value="1"/>
</dbReference>
<dbReference type="PROSITE" id="PS51820">
    <property type="entry name" value="PA14"/>
    <property type="match status" value="1"/>
</dbReference>
<dbReference type="GO" id="GO:0045493">
    <property type="term" value="P:xylan catabolic process"/>
    <property type="evidence" value="ECO:0007669"/>
    <property type="project" value="InterPro"/>
</dbReference>
<dbReference type="InterPro" id="IPR036514">
    <property type="entry name" value="SGNH_hydro_sf"/>
</dbReference>
<dbReference type="GO" id="GO:0031222">
    <property type="term" value="P:arabinan catabolic process"/>
    <property type="evidence" value="ECO:0007669"/>
    <property type="project" value="TreeGrafter"/>
</dbReference>
<evidence type="ECO:0000313" key="7">
    <source>
        <dbReference type="Proteomes" id="UP000285650"/>
    </source>
</evidence>
<gene>
    <name evidence="6" type="ORF">DW712_09400</name>
</gene>
<dbReference type="Pfam" id="PF01915">
    <property type="entry name" value="Glyco_hydro_3_C"/>
    <property type="match status" value="1"/>
</dbReference>
<evidence type="ECO:0000259" key="5">
    <source>
        <dbReference type="PROSITE" id="PS51820"/>
    </source>
</evidence>
<dbReference type="GO" id="GO:0046556">
    <property type="term" value="F:alpha-L-arabinofuranosidase activity"/>
    <property type="evidence" value="ECO:0007669"/>
    <property type="project" value="TreeGrafter"/>
</dbReference>
<dbReference type="InterPro" id="IPR026891">
    <property type="entry name" value="Fn3-like"/>
</dbReference>
<dbReference type="PROSITE" id="PS51257">
    <property type="entry name" value="PROKAR_LIPOPROTEIN"/>
    <property type="match status" value="1"/>
</dbReference>
<feature type="signal peptide" evidence="4">
    <location>
        <begin position="1"/>
        <end position="24"/>
    </location>
</feature>
<dbReference type="PRINTS" id="PR00133">
    <property type="entry name" value="GLHYDRLASE3"/>
</dbReference>
<protein>
    <submittedName>
        <fullName evidence="6">Beta-glucosidase</fullName>
    </submittedName>
</protein>
<evidence type="ECO:0000256" key="1">
    <source>
        <dbReference type="ARBA" id="ARBA00005336"/>
    </source>
</evidence>
<dbReference type="Gene3D" id="2.60.40.10">
    <property type="entry name" value="Immunoglobulins"/>
    <property type="match status" value="1"/>
</dbReference>
<evidence type="ECO:0000256" key="4">
    <source>
        <dbReference type="SAM" id="SignalP"/>
    </source>
</evidence>
<dbReference type="InterPro" id="IPR036881">
    <property type="entry name" value="Glyco_hydro_3_C_sf"/>
</dbReference>
<organism evidence="6 7">
    <name type="scientific">Bacteroides intestinalis</name>
    <dbReference type="NCBI Taxonomy" id="329854"/>
    <lineage>
        <taxon>Bacteria</taxon>
        <taxon>Pseudomonadati</taxon>
        <taxon>Bacteroidota</taxon>
        <taxon>Bacteroidia</taxon>
        <taxon>Bacteroidales</taxon>
        <taxon>Bacteroidaceae</taxon>
        <taxon>Bacteroides</taxon>
    </lineage>
</organism>
<dbReference type="AlphaFoldDB" id="A0A414LDA3"/>
<dbReference type="Proteomes" id="UP000285650">
    <property type="component" value="Unassembled WGS sequence"/>
</dbReference>
<evidence type="ECO:0000256" key="3">
    <source>
        <dbReference type="ARBA" id="ARBA00022801"/>
    </source>
</evidence>
<dbReference type="Pfam" id="PF13472">
    <property type="entry name" value="Lipase_GDSL_2"/>
    <property type="match status" value="1"/>
</dbReference>
<dbReference type="SMART" id="SM00758">
    <property type="entry name" value="PA14"/>
    <property type="match status" value="1"/>
</dbReference>
<sequence length="1049" mass="116953">MKTLKKIVFTGLLALIACAGVAQAQELYKDEKAPMHERIMDLLSRLTVEEKISLLRATSPGISRLDIPKYYHGNEALHGVVRPGRFTVFPQAIGLAATWNPELQLQVATVISDEARARWNELDQGREQKSQFSDLLTFWSPTVNMARDPRWGRTPETYGEDPYLSGIMGTAFVKGLQGDDDRYLKIVSTPKHFAANNEEHNRFVCNPQISEKQLREYYLPAFEACVKDGKSASIMSAYNALNDVPCTLNAWLLTKVLRKDWGFKGYVVSDCGGPSLLVNAHKYVKTKEAAAALSIKAGLDLECGDDVYDQPLLSAYRQYMVTDADIDSAAYRVLRARMELGLFDSGEQNPYTKISPAVIGSAEHQEVALNAARECIVLLKNQKKMLPLNAKKVKSIAVVGINAGSSEFGDYSGLPVIAPISVLQGIKDRVDDDVKVVYAPWKSAVDGMELIQGASFPEGLKAEYFDNTKLQGTPKVRKEEWINFEPANQAPDPFLPKSPLSVRWTGKLRPTVTGQYTLSFTSDDGCRLSIDGKMLIDAWPGHAVRTDTATIYLEAGKDYQLKAEYYDNRDYAIAKLQWRVPQVGKMTRLDLYGEAGKAVRECETVVAVLGINKSIEREGQDRYDIQLPADQQEFLQEIYKVNPNIVVVLVAGSSLAINWMDEHIPAIVNAWYPGESGGKAVAEVLFGDYNPGGRLPLTYYRSLDELPPFDDYDITKGRTYKYFKGDVLYPFGYGLSYTTFKYSNLQVADGEEEINVSFQLKNAGKYAGDEVAQVYVKLPERDEVMPIKELKGFERVTLKSGENKKVTLKLRKDLLRYWDEAKGKFVYPSGDYTIMVGASSADIRLQKVVSVLQKVKVVCVGASITAGATTANPATDSYPAQLGRLLGNEYEVTNYGVSSCTMLRHGDFPYWKTKEYQKALESNPDVVFIDLGGNDSKAVNRPYMHEFEKDCRDMIDAFAQLPSKPRIVVLTPIVSFVKDSNGIYDEVIVKDVTPATISAVQKKNVEVINMHPILDKHPELMKDGIHPDAEGSGMMAKAMYDYLMSHPEK</sequence>
<comment type="caution">
    <text evidence="6">The sequence shown here is derived from an EMBL/GenBank/DDBJ whole genome shotgun (WGS) entry which is preliminary data.</text>
</comment>
<evidence type="ECO:0000256" key="2">
    <source>
        <dbReference type="ARBA" id="ARBA00022729"/>
    </source>
</evidence>
<dbReference type="Gene3D" id="3.20.20.300">
    <property type="entry name" value="Glycoside hydrolase, family 3, N-terminal domain"/>
    <property type="match status" value="1"/>
</dbReference>
<reference evidence="6 7" key="1">
    <citation type="submission" date="2018-08" db="EMBL/GenBank/DDBJ databases">
        <title>A genome reference for cultivated species of the human gut microbiota.</title>
        <authorList>
            <person name="Zou Y."/>
            <person name="Xue W."/>
            <person name="Luo G."/>
        </authorList>
    </citation>
    <scope>NUCLEOTIDE SEQUENCE [LARGE SCALE GENOMIC DNA]</scope>
    <source>
        <strain evidence="6 7">AM27-17</strain>
    </source>
</reference>
<feature type="domain" description="PA14" evidence="5">
    <location>
        <begin position="455"/>
        <end position="596"/>
    </location>
</feature>
<feature type="chain" id="PRO_5019360958" evidence="4">
    <location>
        <begin position="25"/>
        <end position="1049"/>
    </location>
</feature>
<name>A0A414LDA3_9BACE</name>
<keyword evidence="3" id="KW-0378">Hydrolase</keyword>
<dbReference type="Pfam" id="PF00933">
    <property type="entry name" value="Glyco_hydro_3"/>
    <property type="match status" value="1"/>
</dbReference>
<dbReference type="Pfam" id="PF07691">
    <property type="entry name" value="PA14"/>
    <property type="match status" value="1"/>
</dbReference>
<dbReference type="InterPro" id="IPR044993">
    <property type="entry name" value="BXL"/>
</dbReference>
<dbReference type="InterPro" id="IPR013830">
    <property type="entry name" value="SGNH_hydro"/>
</dbReference>
<dbReference type="GO" id="GO:0016788">
    <property type="term" value="F:hydrolase activity, acting on ester bonds"/>
    <property type="evidence" value="ECO:0007669"/>
    <property type="project" value="UniProtKB-ARBA"/>
</dbReference>
<dbReference type="GO" id="GO:0008422">
    <property type="term" value="F:beta-glucosidase activity"/>
    <property type="evidence" value="ECO:0007669"/>
    <property type="project" value="UniProtKB-ARBA"/>
</dbReference>
<dbReference type="InterPro" id="IPR037524">
    <property type="entry name" value="PA14/GLEYA"/>
</dbReference>
<dbReference type="Pfam" id="PF14310">
    <property type="entry name" value="Fn3-like"/>
    <property type="match status" value="1"/>
</dbReference>
<dbReference type="GO" id="GO:0009044">
    <property type="term" value="F:xylan 1,4-beta-xylosidase activity"/>
    <property type="evidence" value="ECO:0007669"/>
    <property type="project" value="InterPro"/>
</dbReference>
<dbReference type="InterPro" id="IPR001764">
    <property type="entry name" value="Glyco_hydro_3_N"/>
</dbReference>
<dbReference type="InterPro" id="IPR017853">
    <property type="entry name" value="GH"/>
</dbReference>
<evidence type="ECO:0000313" key="6">
    <source>
        <dbReference type="EMBL" id="RHE92483.1"/>
    </source>
</evidence>
<dbReference type="SUPFAM" id="SSF52266">
    <property type="entry name" value="SGNH hydrolase"/>
    <property type="match status" value="1"/>
</dbReference>
<dbReference type="EMBL" id="QSKV01000005">
    <property type="protein sequence ID" value="RHE92483.1"/>
    <property type="molecule type" value="Genomic_DNA"/>
</dbReference>
<accession>A0A414LDA3</accession>
<comment type="similarity">
    <text evidence="1">Belongs to the glycosyl hydrolase 3 family.</text>
</comment>
<dbReference type="FunFam" id="2.60.40.10:FF:000495">
    <property type="entry name" value="Periplasmic beta-glucosidase"/>
    <property type="match status" value="1"/>
</dbReference>
<dbReference type="SMART" id="SM01217">
    <property type="entry name" value="Fn3_like"/>
    <property type="match status" value="1"/>
</dbReference>
<dbReference type="SUPFAM" id="SSF52279">
    <property type="entry name" value="Beta-D-glucan exohydrolase, C-terminal domain"/>
    <property type="match status" value="1"/>
</dbReference>
<proteinExistence type="inferred from homology"/>
<dbReference type="SUPFAM" id="SSF56988">
    <property type="entry name" value="Anthrax protective antigen"/>
    <property type="match status" value="1"/>
</dbReference>
<dbReference type="PANTHER" id="PTHR42721:SF3">
    <property type="entry name" value="BETA-D-XYLOSIDASE 5-RELATED"/>
    <property type="match status" value="1"/>
</dbReference>